<evidence type="ECO:0000313" key="1">
    <source>
        <dbReference type="EMBL" id="CAJ0882247.1"/>
    </source>
</evidence>
<organism evidence="1">
    <name type="scientific">freshwater sediment metagenome</name>
    <dbReference type="NCBI Taxonomy" id="556182"/>
    <lineage>
        <taxon>unclassified sequences</taxon>
        <taxon>metagenomes</taxon>
        <taxon>ecological metagenomes</taxon>
    </lineage>
</organism>
<dbReference type="EMBL" id="OY288114">
    <property type="protein sequence ID" value="CAJ0882247.1"/>
    <property type="molecule type" value="Genomic_DNA"/>
</dbReference>
<evidence type="ECO:0008006" key="2">
    <source>
        <dbReference type="Google" id="ProtNLM"/>
    </source>
</evidence>
<gene>
    <name evidence="1" type="ORF">AMST5_03319</name>
</gene>
<dbReference type="SUPFAM" id="SSF56801">
    <property type="entry name" value="Acetyl-CoA synthetase-like"/>
    <property type="match status" value="1"/>
</dbReference>
<dbReference type="InterPro" id="IPR042099">
    <property type="entry name" value="ANL_N_sf"/>
</dbReference>
<dbReference type="Gene3D" id="3.40.50.12780">
    <property type="entry name" value="N-terminal domain of ligase-like"/>
    <property type="match status" value="1"/>
</dbReference>
<sequence length="352" mass="35390">MTAHALSPEAESAPHAHPLTLFGFDALVAGAARPRPGAAIFHDAHEDLVDDLAYADLYSRVAASVAQLRECGLSRGDRVILCAPPGAQGFVLLTAALAEGLEPVLAPLPLPLSRAAIARATKSMSVTALFAPAQFGGLDFEPALLDLAAQTPSVRLIGTLGGALDGGVDFSGPALSARQGPRLRISDEWAVDAIPRIGALGPSGEISYATQGALIGAAIDLVRMTRMSRETPILSLCAPSSLAALVGGPLAALIGGAPLHSLAPFSAARFIGALDRLGAVRLVAPAAVLSDLARAGLLTNGALVGVVAIGDVVAAIPEAACPVMSLREEAGAVVLSPVSHAGSPIGARVAAE</sequence>
<protein>
    <recommendedName>
        <fullName evidence="2">AMP-dependent synthetase/ligase domain-containing protein</fullName>
    </recommendedName>
</protein>
<reference evidence="1" key="1">
    <citation type="submission" date="2023-07" db="EMBL/GenBank/DDBJ databases">
        <authorList>
            <person name="Pelsma A.J. K."/>
        </authorList>
    </citation>
    <scope>NUCLEOTIDE SEQUENCE</scope>
</reference>
<proteinExistence type="predicted"/>
<dbReference type="AlphaFoldDB" id="A0AA48RAG1"/>
<accession>A0AA48RAG1</accession>
<name>A0AA48RAG1_9ZZZZ</name>